<dbReference type="Proteomes" id="UP000236311">
    <property type="component" value="Unassembled WGS sequence"/>
</dbReference>
<organism evidence="2 3">
    <name type="scientific">Acetatifactor muris</name>
    <dbReference type="NCBI Taxonomy" id="879566"/>
    <lineage>
        <taxon>Bacteria</taxon>
        <taxon>Bacillati</taxon>
        <taxon>Bacillota</taxon>
        <taxon>Clostridia</taxon>
        <taxon>Lachnospirales</taxon>
        <taxon>Lachnospiraceae</taxon>
        <taxon>Acetatifactor</taxon>
    </lineage>
</organism>
<dbReference type="OrthoDB" id="9757917at2"/>
<evidence type="ECO:0000256" key="1">
    <source>
        <dbReference type="SAM" id="MobiDB-lite"/>
    </source>
</evidence>
<keyword evidence="3" id="KW-1185">Reference proteome</keyword>
<dbReference type="SUPFAM" id="SSF50494">
    <property type="entry name" value="Trypsin-like serine proteases"/>
    <property type="match status" value="1"/>
</dbReference>
<feature type="region of interest" description="Disordered" evidence="1">
    <location>
        <begin position="77"/>
        <end position="101"/>
    </location>
</feature>
<accession>A0A2K4ZAX4</accession>
<dbReference type="AlphaFoldDB" id="A0A2K4ZAX4"/>
<evidence type="ECO:0008006" key="4">
    <source>
        <dbReference type="Google" id="ProtNLM"/>
    </source>
</evidence>
<reference evidence="2 3" key="1">
    <citation type="submission" date="2018-01" db="EMBL/GenBank/DDBJ databases">
        <authorList>
            <person name="Gaut B.S."/>
            <person name="Morton B.R."/>
            <person name="Clegg M.T."/>
            <person name="Duvall M.R."/>
        </authorList>
    </citation>
    <scope>NUCLEOTIDE SEQUENCE [LARGE SCALE GENOMIC DNA]</scope>
    <source>
        <strain evidence="2">GP69</strain>
    </source>
</reference>
<name>A0A2K4ZAX4_9FIRM</name>
<dbReference type="InterPro" id="IPR027417">
    <property type="entry name" value="P-loop_NTPase"/>
</dbReference>
<evidence type="ECO:0000313" key="3">
    <source>
        <dbReference type="Proteomes" id="UP000236311"/>
    </source>
</evidence>
<evidence type="ECO:0000313" key="2">
    <source>
        <dbReference type="EMBL" id="SOY27601.1"/>
    </source>
</evidence>
<feature type="compositionally biased region" description="Basic and acidic residues" evidence="1">
    <location>
        <begin position="92"/>
        <end position="101"/>
    </location>
</feature>
<protein>
    <recommendedName>
        <fullName evidence="4">Trypsin</fullName>
    </recommendedName>
</protein>
<gene>
    <name evidence="2" type="ORF">AMURIS_00305</name>
</gene>
<dbReference type="EMBL" id="OFSM01000002">
    <property type="protein sequence ID" value="SOY27601.1"/>
    <property type="molecule type" value="Genomic_DNA"/>
</dbReference>
<dbReference type="Gene3D" id="3.40.50.300">
    <property type="entry name" value="P-loop containing nucleotide triphosphate hydrolases"/>
    <property type="match status" value="1"/>
</dbReference>
<dbReference type="RefSeq" id="WP_103237742.1">
    <property type="nucleotide sequence ID" value="NZ_JANJZD010000002.1"/>
</dbReference>
<dbReference type="InterPro" id="IPR009003">
    <property type="entry name" value="Peptidase_S1_PA"/>
</dbReference>
<proteinExistence type="predicted"/>
<sequence length="978" mass="113866">MKELKIPVVRVRSYLENEVIEFGSGIILSPGYVLTASHILQGDRHVVVLNGEEKDAVIKAGNHVAALLTVDPEALLSETEQRSSREALSSKPETELKREEPADQILLTEEELLTDSTKWSAEGFITDKQIFHPLSGTGLVSAECRELQEDLERDSDYKLKSIEDGYAENYQGLSGAPVMCGKRIVGILQVQHLTERGLLGVGMASVKLFRELLPSDFFRPSQYREEFEERARCFTEKAIDKNIVSRKYIPDIFVEEGGYKENFRYYTEPSLFLKKAVEEVEGINLDAVNKLITGKNPKEPKLDFSDIADFASEHTIEDTLEVLVKRLDAAVRKIEKAEVHPEDAGLSREKRYLMEDGYSYAVKYTLEEIREEISFFQYKTILITKDAGQGKTNFLCDFTCNFLMKKGFPVLFYNAHDFREAFMNRIKKELTLDEKYSWDYVRQALTQVWEREHRAVTVIIDGLNENTALNDFGGYVFDFLKEAQNLPFLKVVLSTRNELLKERFGQLNSEVLGSSFYRMDMRYQSDKFMQRIFWGYLKYFDIEIMESSLLNRTYAMLAHDTLLLRFFCEVNQGKRQVRMLHVYKYSLFQKYYEIKKKESVPEHSPGKEAIFDRLIDHICQLMIDSRQFTEIPRSRLSEEELAMFDRLLEADVIFKQEVQVKRGLLKETEIVLGFTFDEFRDFCITRYILKNSDTESFSALWRRMHAENWSILEGIERYIFFLARTEGEELLPVLEAEKEYKQLYWKNVWELEEEDIGQEDIGRWRAELLTGGEYAASVANFLLSHRDRNYFRTVNTDLLFEMLNQLAINLAVFDSVTQKLFCKTQKDYQGRETGERAGVQSCDKLTEAFQEHKEDKAFIKRNADYLRLSIYMVEIDAYQIGAMWSDVYAEVPETAEEILEKYVMREDLPQLIYHNLEVILDAIIGEDGEEKGTLRENREFEKSGGYGKLGRLRATLNEKTQKHNYKAINSHLAAIWDE</sequence>